<organism evidence="1 2">
    <name type="scientific">Mucilaginibacter gossypiicola</name>
    <dbReference type="NCBI Taxonomy" id="551995"/>
    <lineage>
        <taxon>Bacteria</taxon>
        <taxon>Pseudomonadati</taxon>
        <taxon>Bacteroidota</taxon>
        <taxon>Sphingobacteriia</taxon>
        <taxon>Sphingobacteriales</taxon>
        <taxon>Sphingobacteriaceae</taxon>
        <taxon>Mucilaginibacter</taxon>
    </lineage>
</organism>
<dbReference type="InterPro" id="IPR013783">
    <property type="entry name" value="Ig-like_fold"/>
</dbReference>
<dbReference type="Proteomes" id="UP000198942">
    <property type="component" value="Unassembled WGS sequence"/>
</dbReference>
<reference evidence="2" key="1">
    <citation type="submission" date="2016-10" db="EMBL/GenBank/DDBJ databases">
        <authorList>
            <person name="Varghese N."/>
            <person name="Submissions S."/>
        </authorList>
    </citation>
    <scope>NUCLEOTIDE SEQUENCE [LARGE SCALE GENOMIC DNA]</scope>
    <source>
        <strain evidence="2">Gh-48</strain>
    </source>
</reference>
<keyword evidence="2" id="KW-1185">Reference proteome</keyword>
<proteinExistence type="predicted"/>
<evidence type="ECO:0008006" key="3">
    <source>
        <dbReference type="Google" id="ProtNLM"/>
    </source>
</evidence>
<dbReference type="Gene3D" id="2.60.40.10">
    <property type="entry name" value="Immunoglobulins"/>
    <property type="match status" value="1"/>
</dbReference>
<dbReference type="OrthoDB" id="675353at2"/>
<accession>A0A1H8JLV9</accession>
<name>A0A1H8JLV9_9SPHI</name>
<dbReference type="EMBL" id="FOCL01000004">
    <property type="protein sequence ID" value="SEN81662.1"/>
    <property type="molecule type" value="Genomic_DNA"/>
</dbReference>
<dbReference type="RefSeq" id="WP_143065182.1">
    <property type="nucleotide sequence ID" value="NZ_FOCL01000004.1"/>
</dbReference>
<sequence>MKRLFLLAAYLLLLCTCKKDDDAYSVGNADGPKLSDIIRITSLSTVTPEADTVSTSVIGLHINAESASSNRTITMSTTLGNFLNGNKTMTVTADAAGNAQAVVRSPLAGDAQITATVKSISIDTVIHFKPALPDDMLLTADNYNSDTSTSFNLTAAISRNPGRGLPSDPQKIWFTITPGAGSGGLVYPAFANTAGHTTTIAVTNPFKVSGTFKIEAKTLNDKADTIRKNLTIVIK</sequence>
<dbReference type="AlphaFoldDB" id="A0A1H8JLV9"/>
<protein>
    <recommendedName>
        <fullName evidence="3">Big-1 domain-containing protein</fullName>
    </recommendedName>
</protein>
<gene>
    <name evidence="1" type="ORF">SAMN05192574_104240</name>
</gene>
<evidence type="ECO:0000313" key="1">
    <source>
        <dbReference type="EMBL" id="SEN81662.1"/>
    </source>
</evidence>
<evidence type="ECO:0000313" key="2">
    <source>
        <dbReference type="Proteomes" id="UP000198942"/>
    </source>
</evidence>
<dbReference type="STRING" id="551995.SAMN05192574_104240"/>